<name>A0A0J6WXN6_9FIRM</name>
<keyword evidence="7" id="KW-0472">Membrane</keyword>
<evidence type="ECO:0000259" key="8">
    <source>
        <dbReference type="PROSITE" id="PS51379"/>
    </source>
</evidence>
<dbReference type="PANTHER" id="PTHR30176:SF3">
    <property type="entry name" value="FERREDOXIN-TYPE PROTEIN NAPH"/>
    <property type="match status" value="1"/>
</dbReference>
<evidence type="ECO:0000256" key="7">
    <source>
        <dbReference type="SAM" id="Phobius"/>
    </source>
</evidence>
<evidence type="ECO:0000256" key="5">
    <source>
        <dbReference type="ARBA" id="ARBA00023004"/>
    </source>
</evidence>
<gene>
    <name evidence="9" type="ORF">AB840_07220</name>
</gene>
<protein>
    <submittedName>
        <fullName evidence="9">4Fe-4S ferredoxin</fullName>
    </submittedName>
</protein>
<evidence type="ECO:0000256" key="6">
    <source>
        <dbReference type="ARBA" id="ARBA00023014"/>
    </source>
</evidence>
<evidence type="ECO:0000256" key="1">
    <source>
        <dbReference type="ARBA" id="ARBA00022448"/>
    </source>
</evidence>
<keyword evidence="10" id="KW-1185">Reference proteome</keyword>
<keyword evidence="4" id="KW-0249">Electron transport</keyword>
<evidence type="ECO:0000256" key="4">
    <source>
        <dbReference type="ARBA" id="ARBA00022982"/>
    </source>
</evidence>
<dbReference type="Gene3D" id="3.30.70.20">
    <property type="match status" value="1"/>
</dbReference>
<keyword evidence="7" id="KW-1133">Transmembrane helix</keyword>
<keyword evidence="5" id="KW-0408">Iron</keyword>
<evidence type="ECO:0000313" key="10">
    <source>
        <dbReference type="Proteomes" id="UP000036503"/>
    </source>
</evidence>
<dbReference type="SUPFAM" id="SSF54862">
    <property type="entry name" value="4Fe-4S ferredoxins"/>
    <property type="match status" value="1"/>
</dbReference>
<evidence type="ECO:0000313" key="9">
    <source>
        <dbReference type="EMBL" id="KMO86592.1"/>
    </source>
</evidence>
<dbReference type="InterPro" id="IPR051684">
    <property type="entry name" value="Electron_Trans/Redox"/>
</dbReference>
<evidence type="ECO:0000256" key="3">
    <source>
        <dbReference type="ARBA" id="ARBA00022723"/>
    </source>
</evidence>
<dbReference type="GO" id="GO:0046872">
    <property type="term" value="F:metal ion binding"/>
    <property type="evidence" value="ECO:0007669"/>
    <property type="project" value="UniProtKB-KW"/>
</dbReference>
<dbReference type="STRING" id="39029.BSR42_08500"/>
<evidence type="ECO:0000256" key="2">
    <source>
        <dbReference type="ARBA" id="ARBA00022485"/>
    </source>
</evidence>
<dbReference type="EMBL" id="LEKT01000019">
    <property type="protein sequence ID" value="KMO86592.1"/>
    <property type="molecule type" value="Genomic_DNA"/>
</dbReference>
<keyword evidence="1" id="KW-0813">Transport</keyword>
<dbReference type="RefSeq" id="WP_048514161.1">
    <property type="nucleotide sequence ID" value="NZ_LEKT01000019.1"/>
</dbReference>
<reference evidence="9 10" key="1">
    <citation type="submission" date="2015-06" db="EMBL/GenBank/DDBJ databases">
        <title>Draft genome sequence of beer spoilage bacterium Megasphaera cerevisiae type strain 20462.</title>
        <authorList>
            <person name="Kutumbaka K."/>
            <person name="Pasmowitz J."/>
            <person name="Mategko J."/>
            <person name="Reyes D."/>
            <person name="Friedrich A."/>
            <person name="Han S."/>
            <person name="Martens-Habbena W."/>
            <person name="Neal-McKinney J."/>
            <person name="Janagama H.K."/>
            <person name="Nadala C."/>
            <person name="Samadpour M."/>
        </authorList>
    </citation>
    <scope>NUCLEOTIDE SEQUENCE [LARGE SCALE GENOMIC DNA]</scope>
    <source>
        <strain evidence="9 10">DSM 20462</strain>
    </source>
</reference>
<dbReference type="InterPro" id="IPR017900">
    <property type="entry name" value="4Fe4S_Fe_S_CS"/>
</dbReference>
<feature type="transmembrane region" description="Helical" evidence="7">
    <location>
        <begin position="20"/>
        <end position="38"/>
    </location>
</feature>
<keyword evidence="7" id="KW-0812">Transmembrane</keyword>
<dbReference type="PROSITE" id="PS00198">
    <property type="entry name" value="4FE4S_FER_1"/>
    <property type="match status" value="1"/>
</dbReference>
<feature type="transmembrane region" description="Helical" evidence="7">
    <location>
        <begin position="160"/>
        <end position="184"/>
    </location>
</feature>
<dbReference type="Pfam" id="PF00037">
    <property type="entry name" value="Fer4"/>
    <property type="match status" value="1"/>
</dbReference>
<keyword evidence="6" id="KW-0411">Iron-sulfur</keyword>
<dbReference type="PANTHER" id="PTHR30176">
    <property type="entry name" value="FERREDOXIN-TYPE PROTEIN NAPH"/>
    <property type="match status" value="1"/>
</dbReference>
<dbReference type="Proteomes" id="UP000036503">
    <property type="component" value="Unassembled WGS sequence"/>
</dbReference>
<dbReference type="InterPro" id="IPR017896">
    <property type="entry name" value="4Fe4S_Fe-S-bd"/>
</dbReference>
<comment type="caution">
    <text evidence="9">The sequence shown here is derived from an EMBL/GenBank/DDBJ whole genome shotgun (WGS) entry which is preliminary data.</text>
</comment>
<dbReference type="InParanoid" id="A0A0J6WXN6"/>
<feature type="transmembrane region" description="Helical" evidence="7">
    <location>
        <begin position="114"/>
        <end position="133"/>
    </location>
</feature>
<feature type="transmembrane region" description="Helical" evidence="7">
    <location>
        <begin position="68"/>
        <end position="93"/>
    </location>
</feature>
<dbReference type="GO" id="GO:0051539">
    <property type="term" value="F:4 iron, 4 sulfur cluster binding"/>
    <property type="evidence" value="ECO:0007669"/>
    <property type="project" value="UniProtKB-KW"/>
</dbReference>
<dbReference type="PROSITE" id="PS51379">
    <property type="entry name" value="4FE4S_FER_2"/>
    <property type="match status" value="1"/>
</dbReference>
<feature type="domain" description="4Fe-4S ferredoxin-type" evidence="8">
    <location>
        <begin position="223"/>
        <end position="252"/>
    </location>
</feature>
<dbReference type="GO" id="GO:0005886">
    <property type="term" value="C:plasma membrane"/>
    <property type="evidence" value="ECO:0007669"/>
    <property type="project" value="TreeGrafter"/>
</dbReference>
<proteinExistence type="predicted"/>
<keyword evidence="3" id="KW-0479">Metal-binding</keyword>
<keyword evidence="2" id="KW-0004">4Fe-4S</keyword>
<organism evidence="9 10">
    <name type="scientific">Megasphaera cerevisiae DSM 20462</name>
    <dbReference type="NCBI Taxonomy" id="1122219"/>
    <lineage>
        <taxon>Bacteria</taxon>
        <taxon>Bacillati</taxon>
        <taxon>Bacillota</taxon>
        <taxon>Negativicutes</taxon>
        <taxon>Veillonellales</taxon>
        <taxon>Veillonellaceae</taxon>
        <taxon>Megasphaera</taxon>
    </lineage>
</organism>
<accession>A0A0J6WXN6</accession>
<dbReference type="Pfam" id="PF12801">
    <property type="entry name" value="Fer4_5"/>
    <property type="match status" value="2"/>
</dbReference>
<dbReference type="AlphaFoldDB" id="A0A0J6WXN6"/>
<dbReference type="PATRIC" id="fig|1122219.3.peg.968"/>
<sequence>MTDWTSLSKTYTILPKIRRIVQIIMLGVLGKWAFYGIFRCPYLIPFVNCANCPVITCWGRIPAYSMGIWTLLPLSAFLFGRTFCGWLCPTGYINQLLGTLARFKLPLRGWHLRLGQAGMILSLTAALIIYIGFDNPRVMVPIRIGDFWNSIYLSVEHASWIWLFRTGIVLSLIGASVCIANLWCRFICPMGGLLETIKRVSLFGFTKTKSCNDCDACLRKCEMSTRPDEANCTNCGACLSVCPQKAIRFGRRQRHD</sequence>